<dbReference type="PANTHER" id="PTHR30136:SF33">
    <property type="entry name" value="TRANSCRIPTIONAL REGULATORY PROTEIN"/>
    <property type="match status" value="1"/>
</dbReference>
<gene>
    <name evidence="2" type="ORF">HHL11_25975</name>
</gene>
<feature type="domain" description="HTH iclR-type" evidence="1">
    <location>
        <begin position="16"/>
        <end position="81"/>
    </location>
</feature>
<dbReference type="Pfam" id="PF09339">
    <property type="entry name" value="HTH_IclR"/>
    <property type="match status" value="1"/>
</dbReference>
<keyword evidence="3" id="KW-1185">Reference proteome</keyword>
<comment type="caution">
    <text evidence="2">The sequence shown here is derived from an EMBL/GenBank/DDBJ whole genome shotgun (WGS) entry which is preliminary data.</text>
</comment>
<dbReference type="GO" id="GO:0003700">
    <property type="term" value="F:DNA-binding transcription factor activity"/>
    <property type="evidence" value="ECO:0007669"/>
    <property type="project" value="TreeGrafter"/>
</dbReference>
<dbReference type="InterPro" id="IPR036390">
    <property type="entry name" value="WH_DNA-bd_sf"/>
</dbReference>
<dbReference type="InterPro" id="IPR005471">
    <property type="entry name" value="Tscrpt_reg_IclR_N"/>
</dbReference>
<dbReference type="Proteomes" id="UP000541185">
    <property type="component" value="Unassembled WGS sequence"/>
</dbReference>
<dbReference type="EMBL" id="JABBFX010000003">
    <property type="protein sequence ID" value="NML47222.1"/>
    <property type="molecule type" value="Genomic_DNA"/>
</dbReference>
<dbReference type="InterPro" id="IPR050707">
    <property type="entry name" value="HTH_MetabolicPath_Reg"/>
</dbReference>
<dbReference type="SMART" id="SM00346">
    <property type="entry name" value="HTH_ICLR"/>
    <property type="match status" value="1"/>
</dbReference>
<organism evidence="2 3">
    <name type="scientific">Ramlibacter agri</name>
    <dbReference type="NCBI Taxonomy" id="2728837"/>
    <lineage>
        <taxon>Bacteria</taxon>
        <taxon>Pseudomonadati</taxon>
        <taxon>Pseudomonadota</taxon>
        <taxon>Betaproteobacteria</taxon>
        <taxon>Burkholderiales</taxon>
        <taxon>Comamonadaceae</taxon>
        <taxon>Ramlibacter</taxon>
    </lineage>
</organism>
<dbReference type="Gene3D" id="1.10.10.10">
    <property type="entry name" value="Winged helix-like DNA-binding domain superfamily/Winged helix DNA-binding domain"/>
    <property type="match status" value="1"/>
</dbReference>
<dbReference type="PANTHER" id="PTHR30136">
    <property type="entry name" value="HELIX-TURN-HELIX TRANSCRIPTIONAL REGULATOR, ICLR FAMILY"/>
    <property type="match status" value="1"/>
</dbReference>
<dbReference type="InterPro" id="IPR036388">
    <property type="entry name" value="WH-like_DNA-bd_sf"/>
</dbReference>
<sequence length="95" mass="10216">MQNPTYLPGQEQRQFVTALARGLALLAAFRTGERVLGNLELARRTQLPKSTVSRLTFTLTCLGYLEQADDGRGHAGYRLGARVAELGSPLAAGGE</sequence>
<protein>
    <submittedName>
        <fullName evidence="2">Helix-turn-helix domain-containing protein</fullName>
    </submittedName>
</protein>
<name>A0A848HAZ8_9BURK</name>
<accession>A0A848HAZ8</accession>
<evidence type="ECO:0000313" key="2">
    <source>
        <dbReference type="EMBL" id="NML47222.1"/>
    </source>
</evidence>
<dbReference type="PROSITE" id="PS51077">
    <property type="entry name" value="HTH_ICLR"/>
    <property type="match status" value="1"/>
</dbReference>
<evidence type="ECO:0000259" key="1">
    <source>
        <dbReference type="PROSITE" id="PS51077"/>
    </source>
</evidence>
<dbReference type="RefSeq" id="WP_169421506.1">
    <property type="nucleotide sequence ID" value="NZ_JABBFX010000003.1"/>
</dbReference>
<dbReference type="SUPFAM" id="SSF46785">
    <property type="entry name" value="Winged helix' DNA-binding domain"/>
    <property type="match status" value="1"/>
</dbReference>
<dbReference type="AlphaFoldDB" id="A0A848HAZ8"/>
<evidence type="ECO:0000313" key="3">
    <source>
        <dbReference type="Proteomes" id="UP000541185"/>
    </source>
</evidence>
<dbReference type="GO" id="GO:0003677">
    <property type="term" value="F:DNA binding"/>
    <property type="evidence" value="ECO:0007669"/>
    <property type="project" value="InterPro"/>
</dbReference>
<proteinExistence type="predicted"/>
<dbReference type="GO" id="GO:0045892">
    <property type="term" value="P:negative regulation of DNA-templated transcription"/>
    <property type="evidence" value="ECO:0007669"/>
    <property type="project" value="TreeGrafter"/>
</dbReference>
<reference evidence="2 3" key="1">
    <citation type="submission" date="2020-04" db="EMBL/GenBank/DDBJ databases">
        <title>Ramlibacter sp. G-1-2-2 isolated from soil.</title>
        <authorList>
            <person name="Dahal R.H."/>
        </authorList>
    </citation>
    <scope>NUCLEOTIDE SEQUENCE [LARGE SCALE GENOMIC DNA]</scope>
    <source>
        <strain evidence="2 3">G-1-2-2</strain>
    </source>
</reference>